<keyword evidence="2" id="KW-1185">Reference proteome</keyword>
<protein>
    <submittedName>
        <fullName evidence="1">Uncharacterized protein</fullName>
    </submittedName>
</protein>
<dbReference type="AlphaFoldDB" id="A0AAQ3KFF8"/>
<name>A0AAQ3KFF8_9LILI</name>
<evidence type="ECO:0000313" key="2">
    <source>
        <dbReference type="Proteomes" id="UP001327560"/>
    </source>
</evidence>
<dbReference type="EMBL" id="CP136893">
    <property type="protein sequence ID" value="WOL04676.1"/>
    <property type="molecule type" value="Genomic_DNA"/>
</dbReference>
<reference evidence="1 2" key="1">
    <citation type="submission" date="2023-10" db="EMBL/GenBank/DDBJ databases">
        <title>Chromosome-scale genome assembly provides insights into flower coloration mechanisms of Canna indica.</title>
        <authorList>
            <person name="Li C."/>
        </authorList>
    </citation>
    <scope>NUCLEOTIDE SEQUENCE [LARGE SCALE GENOMIC DNA]</scope>
    <source>
        <tissue evidence="1">Flower</tissue>
    </source>
</reference>
<organism evidence="1 2">
    <name type="scientific">Canna indica</name>
    <name type="common">Indian-shot</name>
    <dbReference type="NCBI Taxonomy" id="4628"/>
    <lineage>
        <taxon>Eukaryota</taxon>
        <taxon>Viridiplantae</taxon>
        <taxon>Streptophyta</taxon>
        <taxon>Embryophyta</taxon>
        <taxon>Tracheophyta</taxon>
        <taxon>Spermatophyta</taxon>
        <taxon>Magnoliopsida</taxon>
        <taxon>Liliopsida</taxon>
        <taxon>Zingiberales</taxon>
        <taxon>Cannaceae</taxon>
        <taxon>Canna</taxon>
    </lineage>
</organism>
<proteinExistence type="predicted"/>
<accession>A0AAQ3KFF8</accession>
<sequence length="188" mass="21566">MSFVPGSSIRGWVAAWKHLRRTIKSCSSLKKQEWGKRRLQLEEKVDQLTIKANASGLFASELSILRATKEDLDNLYNPEDLYWRQRAKKRWVKEEDHNTRYFHLCASIRRRSLDFEEKNLFATYDLEVENLKIAELEAYISSGLIPKKCEVAVALDRSKKFDISIGALSEVFGPATLENGLQGSQGDL</sequence>
<evidence type="ECO:0000313" key="1">
    <source>
        <dbReference type="EMBL" id="WOL04676.1"/>
    </source>
</evidence>
<dbReference type="Proteomes" id="UP001327560">
    <property type="component" value="Chromosome 4"/>
</dbReference>
<gene>
    <name evidence="1" type="ORF">Cni_G13398</name>
</gene>